<dbReference type="SMART" id="SM00060">
    <property type="entry name" value="FN3"/>
    <property type="match status" value="2"/>
</dbReference>
<dbReference type="EMBL" id="JAUOEK010000056">
    <property type="protein sequence ID" value="MDO5969002.1"/>
    <property type="molecule type" value="Genomic_DNA"/>
</dbReference>
<dbReference type="InterPro" id="IPR003961">
    <property type="entry name" value="FN3_dom"/>
</dbReference>
<evidence type="ECO:0000259" key="2">
    <source>
        <dbReference type="PROSITE" id="PS50853"/>
    </source>
</evidence>
<dbReference type="InterPro" id="IPR013783">
    <property type="entry name" value="Ig-like_fold"/>
</dbReference>
<protein>
    <submittedName>
        <fullName evidence="3">Fibronectin type III domain-containing protein</fullName>
    </submittedName>
</protein>
<feature type="signal peptide" evidence="1">
    <location>
        <begin position="1"/>
        <end position="18"/>
    </location>
</feature>
<evidence type="ECO:0000313" key="3">
    <source>
        <dbReference type="EMBL" id="MDO5969002.1"/>
    </source>
</evidence>
<dbReference type="Proteomes" id="UP001176883">
    <property type="component" value="Unassembled WGS sequence"/>
</dbReference>
<reference evidence="3" key="1">
    <citation type="submission" date="2023-07" db="EMBL/GenBank/DDBJ databases">
        <title>Two novel species in the genus Flavivirga.</title>
        <authorList>
            <person name="Kwon K."/>
        </authorList>
    </citation>
    <scope>NUCLEOTIDE SEQUENCE</scope>
    <source>
        <strain evidence="3">KCTC 52353</strain>
    </source>
</reference>
<accession>A0ABT8W793</accession>
<keyword evidence="1" id="KW-0732">Signal</keyword>
<dbReference type="SUPFAM" id="SSF49265">
    <property type="entry name" value="Fibronectin type III"/>
    <property type="match status" value="1"/>
</dbReference>
<feature type="chain" id="PRO_5047217715" evidence="1">
    <location>
        <begin position="19"/>
        <end position="607"/>
    </location>
</feature>
<dbReference type="PROSITE" id="PS50853">
    <property type="entry name" value="FN3"/>
    <property type="match status" value="1"/>
</dbReference>
<dbReference type="Gene3D" id="2.60.40.10">
    <property type="entry name" value="Immunoglobulins"/>
    <property type="match status" value="1"/>
</dbReference>
<feature type="domain" description="Fibronectin type-III" evidence="2">
    <location>
        <begin position="236"/>
        <end position="322"/>
    </location>
</feature>
<dbReference type="RefSeq" id="WP_303276690.1">
    <property type="nucleotide sequence ID" value="NZ_JAUOEK010000056.1"/>
</dbReference>
<proteinExistence type="predicted"/>
<dbReference type="InterPro" id="IPR036116">
    <property type="entry name" value="FN3_sf"/>
</dbReference>
<sequence>MKIILKLALILIASISFSQTNLLDTSVWTVGTGSVVGFNLQGVSSENSRELGTDPHGLQSALWKAQPTSTSGKIGWNTDYISIDHTKTYRYTSWVKKTNSNDGTIYLALRCKDDLDNNTGLNLDDGLVNTAPRAFQSDTPNLDEWYLLVGYMHESGYSSTTSIGGVYNTNGVKEADMNADFKFSNTASRLKLLNYLEFSTNTSDEFISYGPTLYEVNGQEPTIQELIDDPDTQAPTVSILSSTAQTDITVDLSWAGATDDTAVTGYNIYKDGVLETTLGNVLTYQVTGLTTETSYDFTVTALDAASNESVVSNIITVTTNSPYNSQELYTLSNAASTLNEVDGTTGWTAHGETTVTTATETDGTSNYSIVVRRGSQYGYNAATNQVQNLTNGVEYTITIRARNDVGNIGSGLITSWSGVTSNLPSITVSSTTYQDYTMTFTSDGSDFSFSTYGCDCTNNDDKVYISSISITEVNQTPPTSEGYWTLTNQDVYYNTGNVGIGTSIPDSKLTVAGTVHSEEVKVDLSVPAPDYVFEKDYNLTPLETLQQYIKTYKHLPNIPTAIDMEANGVELGVMNMKLLEKIEELTLYILEQEKRLNQLEKIIKQHN</sequence>
<evidence type="ECO:0000256" key="1">
    <source>
        <dbReference type="SAM" id="SignalP"/>
    </source>
</evidence>
<dbReference type="Gene3D" id="2.60.120.260">
    <property type="entry name" value="Galactose-binding domain-like"/>
    <property type="match status" value="1"/>
</dbReference>
<name>A0ABT8W793_9FLAO</name>
<gene>
    <name evidence="3" type="ORF">Q4Q35_04205</name>
</gene>
<keyword evidence="4" id="KW-1185">Reference proteome</keyword>
<dbReference type="CDD" id="cd00063">
    <property type="entry name" value="FN3"/>
    <property type="match status" value="1"/>
</dbReference>
<organism evidence="3 4">
    <name type="scientific">Flavivirga aquimarina</name>
    <dbReference type="NCBI Taxonomy" id="2027862"/>
    <lineage>
        <taxon>Bacteria</taxon>
        <taxon>Pseudomonadati</taxon>
        <taxon>Bacteroidota</taxon>
        <taxon>Flavobacteriia</taxon>
        <taxon>Flavobacteriales</taxon>
        <taxon>Flavobacteriaceae</taxon>
        <taxon>Flavivirga</taxon>
    </lineage>
</organism>
<evidence type="ECO:0000313" key="4">
    <source>
        <dbReference type="Proteomes" id="UP001176883"/>
    </source>
</evidence>
<comment type="caution">
    <text evidence="3">The sequence shown here is derived from an EMBL/GenBank/DDBJ whole genome shotgun (WGS) entry which is preliminary data.</text>
</comment>